<dbReference type="Gene3D" id="3.20.190.10">
    <property type="entry name" value="MutM-like, N-terminal"/>
    <property type="match status" value="1"/>
</dbReference>
<keyword evidence="9" id="KW-0238">DNA-binding</keyword>
<evidence type="ECO:0000313" key="19">
    <source>
        <dbReference type="Proteomes" id="UP000277094"/>
    </source>
</evidence>
<comment type="cofactor">
    <cofactor evidence="1">
        <name>Zn(2+)</name>
        <dbReference type="ChEBI" id="CHEBI:29105"/>
    </cofactor>
</comment>
<keyword evidence="5" id="KW-0227">DNA damage</keyword>
<dbReference type="Pfam" id="PF01149">
    <property type="entry name" value="Fapy_DNA_glyco"/>
    <property type="match status" value="1"/>
</dbReference>
<evidence type="ECO:0000256" key="8">
    <source>
        <dbReference type="ARBA" id="ARBA00022833"/>
    </source>
</evidence>
<evidence type="ECO:0000256" key="15">
    <source>
        <dbReference type="PROSITE-ProRule" id="PRU00391"/>
    </source>
</evidence>
<dbReference type="FunFam" id="1.10.8.50:FF:000003">
    <property type="entry name" value="Formamidopyrimidine-DNA glycosylase"/>
    <property type="match status" value="1"/>
</dbReference>
<keyword evidence="19" id="KW-1185">Reference proteome</keyword>
<sequence length="276" mass="30519">MPEGHTLLRLAHELDAAFAGRPVRVSSPQGRFAADAALLDGADLVAATSAGKHLFVELAGERFIHVHLGLIGKFDLYPAPPPAVAIGQVRLRLANDTSYADLRGATQCDLIGPEKRQQILDQLGPDPLKGDDPEPAWARISRSHRPIGDLLMDQAVVAGVGNVYRAEVLFRHKVHPLRPGKTLRRNQFLAMWADLVELMQYGVETGRIDTVRPEHTPEAMGREPRKDDHGGEVYVYRRHGQECLVCGAKIRTDVLVGRNLFWCPRCQPVFRSRAVG</sequence>
<name>A0A3N0DT19_9ACTN</name>
<protein>
    <recommendedName>
        <fullName evidence="3">DNA-(apurinic or apyrimidinic site) lyase</fullName>
        <ecNumber evidence="3">4.2.99.18</ecNumber>
    </recommendedName>
</protein>
<evidence type="ECO:0000259" key="16">
    <source>
        <dbReference type="PROSITE" id="PS51066"/>
    </source>
</evidence>
<dbReference type="SMART" id="SM00898">
    <property type="entry name" value="Fapy_DNA_glyco"/>
    <property type="match status" value="1"/>
</dbReference>
<evidence type="ECO:0000256" key="12">
    <source>
        <dbReference type="ARBA" id="ARBA00023268"/>
    </source>
</evidence>
<dbReference type="Proteomes" id="UP000277094">
    <property type="component" value="Unassembled WGS sequence"/>
</dbReference>
<evidence type="ECO:0000256" key="3">
    <source>
        <dbReference type="ARBA" id="ARBA00012720"/>
    </source>
</evidence>
<evidence type="ECO:0000259" key="17">
    <source>
        <dbReference type="PROSITE" id="PS51068"/>
    </source>
</evidence>
<evidence type="ECO:0000256" key="1">
    <source>
        <dbReference type="ARBA" id="ARBA00001947"/>
    </source>
</evidence>
<dbReference type="SUPFAM" id="SSF81624">
    <property type="entry name" value="N-terminal domain of MutM-like DNA repair proteins"/>
    <property type="match status" value="1"/>
</dbReference>
<dbReference type="PROSITE" id="PS51068">
    <property type="entry name" value="FPG_CAT"/>
    <property type="match status" value="1"/>
</dbReference>
<proteinExistence type="inferred from homology"/>
<dbReference type="GO" id="GO:0140078">
    <property type="term" value="F:class I DNA-(apurinic or apyrimidinic site) endonuclease activity"/>
    <property type="evidence" value="ECO:0007669"/>
    <property type="project" value="UniProtKB-EC"/>
</dbReference>
<keyword evidence="6 15" id="KW-0863">Zinc-finger</keyword>
<dbReference type="GO" id="GO:0008534">
    <property type="term" value="F:oxidized purine nucleobase lesion DNA N-glycosylase activity"/>
    <property type="evidence" value="ECO:0007669"/>
    <property type="project" value="UniProtKB-ARBA"/>
</dbReference>
<comment type="catalytic activity">
    <reaction evidence="14">
        <text>2'-deoxyribonucleotide-(2'-deoxyribose 5'-phosphate)-2'-deoxyribonucleotide-DNA = a 3'-end 2'-deoxyribonucleotide-(2,3-dehydro-2,3-deoxyribose 5'-phosphate)-DNA + a 5'-end 5'-phospho-2'-deoxyribonucleoside-DNA + H(+)</text>
        <dbReference type="Rhea" id="RHEA:66592"/>
        <dbReference type="Rhea" id="RHEA-COMP:13180"/>
        <dbReference type="Rhea" id="RHEA-COMP:16897"/>
        <dbReference type="Rhea" id="RHEA-COMP:17067"/>
        <dbReference type="ChEBI" id="CHEBI:15378"/>
        <dbReference type="ChEBI" id="CHEBI:136412"/>
        <dbReference type="ChEBI" id="CHEBI:157695"/>
        <dbReference type="ChEBI" id="CHEBI:167181"/>
        <dbReference type="EC" id="4.2.99.18"/>
    </reaction>
</comment>
<dbReference type="InterPro" id="IPR015886">
    <property type="entry name" value="H2TH_FPG"/>
</dbReference>
<feature type="domain" description="Formamidopyrimidine-DNA glycosylase catalytic" evidence="17">
    <location>
        <begin position="2"/>
        <end position="100"/>
    </location>
</feature>
<keyword evidence="4" id="KW-0479">Metal-binding</keyword>
<keyword evidence="11" id="KW-0456">Lyase</keyword>
<evidence type="ECO:0000256" key="5">
    <source>
        <dbReference type="ARBA" id="ARBA00022763"/>
    </source>
</evidence>
<feature type="domain" description="FPG-type" evidence="16">
    <location>
        <begin position="234"/>
        <end position="268"/>
    </location>
</feature>
<organism evidence="18 19">
    <name type="scientific">Nocardioides marmorisolisilvae</name>
    <dbReference type="NCBI Taxonomy" id="1542737"/>
    <lineage>
        <taxon>Bacteria</taxon>
        <taxon>Bacillati</taxon>
        <taxon>Actinomycetota</taxon>
        <taxon>Actinomycetes</taxon>
        <taxon>Propionibacteriales</taxon>
        <taxon>Nocardioidaceae</taxon>
        <taxon>Nocardioides</taxon>
    </lineage>
</organism>
<dbReference type="InterPro" id="IPR010979">
    <property type="entry name" value="Ribosomal_uS13-like_H2TH"/>
</dbReference>
<dbReference type="Gene3D" id="1.10.8.50">
    <property type="match status" value="1"/>
</dbReference>
<dbReference type="GO" id="GO:0008270">
    <property type="term" value="F:zinc ion binding"/>
    <property type="evidence" value="ECO:0007669"/>
    <property type="project" value="UniProtKB-KW"/>
</dbReference>
<dbReference type="InterPro" id="IPR035937">
    <property type="entry name" value="FPG_N"/>
</dbReference>
<dbReference type="PANTHER" id="PTHR42697">
    <property type="entry name" value="ENDONUCLEASE 8"/>
    <property type="match status" value="1"/>
</dbReference>
<evidence type="ECO:0000256" key="2">
    <source>
        <dbReference type="ARBA" id="ARBA00009409"/>
    </source>
</evidence>
<dbReference type="InterPro" id="IPR000214">
    <property type="entry name" value="Znf_DNA_glyclase/AP_lyase"/>
</dbReference>
<dbReference type="InterPro" id="IPR015887">
    <property type="entry name" value="DNA_glyclase_Znf_dom_DNA_BS"/>
</dbReference>
<dbReference type="EMBL" id="RJSG01000002">
    <property type="protein sequence ID" value="RNL78778.1"/>
    <property type="molecule type" value="Genomic_DNA"/>
</dbReference>
<dbReference type="GO" id="GO:0000703">
    <property type="term" value="F:oxidized pyrimidine nucleobase lesion DNA N-glycosylase activity"/>
    <property type="evidence" value="ECO:0007669"/>
    <property type="project" value="TreeGrafter"/>
</dbReference>
<dbReference type="GO" id="GO:0003684">
    <property type="term" value="F:damaged DNA binding"/>
    <property type="evidence" value="ECO:0007669"/>
    <property type="project" value="InterPro"/>
</dbReference>
<dbReference type="PROSITE" id="PS01242">
    <property type="entry name" value="ZF_FPG_1"/>
    <property type="match status" value="1"/>
</dbReference>
<dbReference type="Pfam" id="PF06827">
    <property type="entry name" value="zf-FPG_IleRS"/>
    <property type="match status" value="1"/>
</dbReference>
<gene>
    <name evidence="18" type="ORF">EFL95_06820</name>
</gene>
<dbReference type="GO" id="GO:0006979">
    <property type="term" value="P:response to oxidative stress"/>
    <property type="evidence" value="ECO:0007669"/>
    <property type="project" value="UniProtKB-ARBA"/>
</dbReference>
<accession>A0A3N0DT19</accession>
<keyword evidence="10" id="KW-0234">DNA repair</keyword>
<dbReference type="AlphaFoldDB" id="A0A3N0DT19"/>
<dbReference type="Pfam" id="PF06831">
    <property type="entry name" value="H2TH"/>
    <property type="match status" value="1"/>
</dbReference>
<dbReference type="InterPro" id="IPR012319">
    <property type="entry name" value="FPG_cat"/>
</dbReference>
<dbReference type="PANTHER" id="PTHR42697:SF3">
    <property type="entry name" value="ENDONUCLEASE 8 1"/>
    <property type="match status" value="1"/>
</dbReference>
<dbReference type="CDD" id="cd08970">
    <property type="entry name" value="AcNei1_N"/>
    <property type="match status" value="1"/>
</dbReference>
<dbReference type="EC" id="4.2.99.18" evidence="3"/>
<dbReference type="InterPro" id="IPR010663">
    <property type="entry name" value="Znf_FPG/IleRS"/>
</dbReference>
<evidence type="ECO:0000256" key="13">
    <source>
        <dbReference type="ARBA" id="ARBA00023295"/>
    </source>
</evidence>
<dbReference type="SMART" id="SM01232">
    <property type="entry name" value="H2TH"/>
    <property type="match status" value="1"/>
</dbReference>
<evidence type="ECO:0000256" key="7">
    <source>
        <dbReference type="ARBA" id="ARBA00022801"/>
    </source>
</evidence>
<dbReference type="GO" id="GO:0006284">
    <property type="term" value="P:base-excision repair"/>
    <property type="evidence" value="ECO:0007669"/>
    <property type="project" value="InterPro"/>
</dbReference>
<keyword evidence="7" id="KW-0378">Hydrolase</keyword>
<keyword evidence="8" id="KW-0862">Zinc</keyword>
<dbReference type="SUPFAM" id="SSF57716">
    <property type="entry name" value="Glucocorticoid receptor-like (DNA-binding domain)"/>
    <property type="match status" value="1"/>
</dbReference>
<evidence type="ECO:0000256" key="11">
    <source>
        <dbReference type="ARBA" id="ARBA00023239"/>
    </source>
</evidence>
<comment type="caution">
    <text evidence="18">The sequence shown here is derived from an EMBL/GenBank/DDBJ whole genome shotgun (WGS) entry which is preliminary data.</text>
</comment>
<evidence type="ECO:0000256" key="4">
    <source>
        <dbReference type="ARBA" id="ARBA00022723"/>
    </source>
</evidence>
<evidence type="ECO:0000256" key="6">
    <source>
        <dbReference type="ARBA" id="ARBA00022771"/>
    </source>
</evidence>
<evidence type="ECO:0000256" key="10">
    <source>
        <dbReference type="ARBA" id="ARBA00023204"/>
    </source>
</evidence>
<evidence type="ECO:0000256" key="9">
    <source>
        <dbReference type="ARBA" id="ARBA00023125"/>
    </source>
</evidence>
<dbReference type="GO" id="GO:0003690">
    <property type="term" value="F:double-stranded DNA binding"/>
    <property type="evidence" value="ECO:0007669"/>
    <property type="project" value="UniProtKB-ARBA"/>
</dbReference>
<dbReference type="OrthoDB" id="9800855at2"/>
<evidence type="ECO:0000313" key="18">
    <source>
        <dbReference type="EMBL" id="RNL78778.1"/>
    </source>
</evidence>
<comment type="similarity">
    <text evidence="2">Belongs to the FPG family.</text>
</comment>
<keyword evidence="12" id="KW-0511">Multifunctional enzyme</keyword>
<dbReference type="SUPFAM" id="SSF46946">
    <property type="entry name" value="S13-like H2TH domain"/>
    <property type="match status" value="1"/>
</dbReference>
<evidence type="ECO:0000256" key="14">
    <source>
        <dbReference type="ARBA" id="ARBA00044632"/>
    </source>
</evidence>
<dbReference type="PROSITE" id="PS51066">
    <property type="entry name" value="ZF_FPG_2"/>
    <property type="match status" value="1"/>
</dbReference>
<dbReference type="RefSeq" id="WP_123233280.1">
    <property type="nucleotide sequence ID" value="NZ_RJSG01000002.1"/>
</dbReference>
<keyword evidence="13" id="KW-0326">Glycosidase</keyword>
<reference evidence="18 19" key="1">
    <citation type="submission" date="2018-11" db="EMBL/GenBank/DDBJ databases">
        <authorList>
            <person name="Li F."/>
        </authorList>
    </citation>
    <scope>NUCLEOTIDE SEQUENCE [LARGE SCALE GENOMIC DNA]</scope>
    <source>
        <strain evidence="18 19">KIS18-7</strain>
    </source>
</reference>